<keyword evidence="1" id="KW-0175">Coiled coil</keyword>
<accession>A0A5J5GXT5</accession>
<dbReference type="Proteomes" id="UP000326671">
    <property type="component" value="Unassembled WGS sequence"/>
</dbReference>
<sequence length="458" mass="53604">MNIIKATITGNDSLSKRILLDIDNGAKVSEIPTLYPITLDQAKKLSQFKKMLDLMKQNLGEEYYNRLQLLGIKSLPLSSLFRQADWGGIIEILSVVTEETTRDELQLLITALKMKRERIQEFKEEADVTLSELEDTDKSLRAKEKELIRLSKEINGKMSMFNKYPEPFRSFLAEYLGLYEGELVLAKRLNVNWQRSLLKEAIIVYNKMLYMFFIKDLSSFVESLMSRHKRGLEYRWNPDQDIKRITKSTPWEDVPYNGKYRVPTSFSDSLVNSINEVNHKLEEIQNKKLATEHEFKKMKNKIVQSYMEMAETSDYLSTRDIKRHKELQDKALKWLFQRGFIAVTELTLPNGKKVDIFAYNESQIVIFEIKVSQGDLTTDQKWMDYLPYCHEFYLLTPSDLKMTAALKIKEVNCGQYVETANSIKLIRPDERIVKQVNYDDKLKFTAGQLLSRKFIYGY</sequence>
<reference evidence="2 3" key="1">
    <citation type="submission" date="2019-09" db="EMBL/GenBank/DDBJ databases">
        <title>Whole genome sequences of isolates from the Mars Exploration Rovers.</title>
        <authorList>
            <person name="Seuylemezian A."/>
            <person name="Vaishampayan P."/>
        </authorList>
    </citation>
    <scope>NUCLEOTIDE SEQUENCE [LARGE SCALE GENOMIC DNA]</scope>
    <source>
        <strain evidence="2 3">MER_TA_151</strain>
    </source>
</reference>
<evidence type="ECO:0000256" key="1">
    <source>
        <dbReference type="SAM" id="Coils"/>
    </source>
</evidence>
<dbReference type="OrthoDB" id="2828561at2"/>
<comment type="caution">
    <text evidence="2">The sequence shown here is derived from an EMBL/GenBank/DDBJ whole genome shotgun (WGS) entry which is preliminary data.</text>
</comment>
<protein>
    <submittedName>
        <fullName evidence="2">MmcB family DNA repair protein</fullName>
    </submittedName>
</protein>
<dbReference type="Pfam" id="PF06319">
    <property type="entry name" value="MmcB-like"/>
    <property type="match status" value="1"/>
</dbReference>
<keyword evidence="3" id="KW-1185">Reference proteome</keyword>
<proteinExistence type="predicted"/>
<dbReference type="RefSeq" id="WP_150442724.1">
    <property type="nucleotide sequence ID" value="NZ_VYKL01000055.1"/>
</dbReference>
<dbReference type="AlphaFoldDB" id="A0A5J5GXT5"/>
<evidence type="ECO:0000313" key="3">
    <source>
        <dbReference type="Proteomes" id="UP000326671"/>
    </source>
</evidence>
<feature type="coiled-coil region" evidence="1">
    <location>
        <begin position="267"/>
        <end position="301"/>
    </location>
</feature>
<dbReference type="InterPro" id="IPR009394">
    <property type="entry name" value="MmcB-like"/>
</dbReference>
<dbReference type="EMBL" id="VYKL01000055">
    <property type="protein sequence ID" value="KAA9013055.1"/>
    <property type="molecule type" value="Genomic_DNA"/>
</dbReference>
<organism evidence="2 3">
    <name type="scientific">Niallia endozanthoxylica</name>
    <dbReference type="NCBI Taxonomy" id="2036016"/>
    <lineage>
        <taxon>Bacteria</taxon>
        <taxon>Bacillati</taxon>
        <taxon>Bacillota</taxon>
        <taxon>Bacilli</taxon>
        <taxon>Bacillales</taxon>
        <taxon>Bacillaceae</taxon>
        <taxon>Niallia</taxon>
    </lineage>
</organism>
<evidence type="ECO:0000313" key="2">
    <source>
        <dbReference type="EMBL" id="KAA9013055.1"/>
    </source>
</evidence>
<gene>
    <name evidence="2" type="ORF">F4V44_25000</name>
</gene>
<feature type="coiled-coil region" evidence="1">
    <location>
        <begin position="105"/>
        <end position="153"/>
    </location>
</feature>
<name>A0A5J5GXT5_9BACI</name>